<feature type="transmembrane region" description="Helical" evidence="1">
    <location>
        <begin position="373"/>
        <end position="390"/>
    </location>
</feature>
<sequence>MMVAGTALGIAYGDWRKSIAFGAGFPAGCLLAIVWPRLVLGLVIQNSPARALLSPQLRIRLMRVFLAGCALASAALALIISFHTGQFVALTLGIAAFLLLSALTIRYKALLFNVIVVTFFTAQILDVPWRAILGNPLVLTLLTLLLFAFGSLVARLLIQNGGDAHAAFQARLLKHPLMLATMAAANQQLRLGRIEAARLRRHCARRAPASTMLGYLLGPSYQWLQLPLVAIGGAGALWLALRYALPPGAISKNLSFMITCWSVGLSMLAPLTHLFFLDTSFQTKRNEQILLRLAPAIPQGSGLNRAFANTLMRRFLASWTVALLSATVVLTLHEASLDGLAVIVSGAVLLLPLAALPLQNYADARAAKPSSRLALSIIAIVALACVMGVLTQKYEAPWLLLIGVYGAASVLLIHRRWLAMVAAPVAFPVGRMTQRRARGTGTVSK</sequence>
<keyword evidence="1" id="KW-0472">Membrane</keyword>
<dbReference type="Proteomes" id="UP000241421">
    <property type="component" value="Unassembled WGS sequence"/>
</dbReference>
<evidence type="ECO:0000313" key="2">
    <source>
        <dbReference type="EMBL" id="PWF49158.1"/>
    </source>
</evidence>
<evidence type="ECO:0000256" key="1">
    <source>
        <dbReference type="SAM" id="Phobius"/>
    </source>
</evidence>
<dbReference type="AlphaFoldDB" id="A0A2U2HNS1"/>
<evidence type="ECO:0000313" key="3">
    <source>
        <dbReference type="Proteomes" id="UP000241421"/>
    </source>
</evidence>
<protein>
    <submittedName>
        <fullName evidence="2">Uncharacterized protein</fullName>
    </submittedName>
</protein>
<feature type="transmembrane region" description="Helical" evidence="1">
    <location>
        <begin position="20"/>
        <end position="40"/>
    </location>
</feature>
<feature type="transmembrane region" description="Helical" evidence="1">
    <location>
        <begin position="61"/>
        <end position="80"/>
    </location>
</feature>
<gene>
    <name evidence="2" type="ORF">C7C56_008065</name>
</gene>
<proteinExistence type="predicted"/>
<comment type="caution">
    <text evidence="2">The sequence shown here is derived from an EMBL/GenBank/DDBJ whole genome shotgun (WGS) entry which is preliminary data.</text>
</comment>
<feature type="transmembrane region" description="Helical" evidence="1">
    <location>
        <begin position="110"/>
        <end position="131"/>
    </location>
</feature>
<keyword evidence="1" id="KW-0812">Transmembrane</keyword>
<keyword evidence="1" id="KW-1133">Transmembrane helix</keyword>
<dbReference type="EMBL" id="PXWF02000111">
    <property type="protein sequence ID" value="PWF49158.1"/>
    <property type="molecule type" value="Genomic_DNA"/>
</dbReference>
<feature type="transmembrane region" description="Helical" evidence="1">
    <location>
        <begin position="339"/>
        <end position="361"/>
    </location>
</feature>
<feature type="transmembrane region" description="Helical" evidence="1">
    <location>
        <begin position="223"/>
        <end position="244"/>
    </location>
</feature>
<reference evidence="2 3" key="1">
    <citation type="submission" date="2018-04" db="EMBL/GenBank/DDBJ databases">
        <title>Massilia violaceinigra sp. nov., a novel purple-pigmented bacterium isolated from Tianshan glacier, Xinjiang, China.</title>
        <authorList>
            <person name="Wang H."/>
        </authorList>
    </citation>
    <scope>NUCLEOTIDE SEQUENCE [LARGE SCALE GENOMIC DNA]</scope>
    <source>
        <strain evidence="2 3">B448-2</strain>
    </source>
</reference>
<organism evidence="2 3">
    <name type="scientific">Massilia glaciei</name>
    <dbReference type="NCBI Taxonomy" id="1524097"/>
    <lineage>
        <taxon>Bacteria</taxon>
        <taxon>Pseudomonadati</taxon>
        <taxon>Pseudomonadota</taxon>
        <taxon>Betaproteobacteria</taxon>
        <taxon>Burkholderiales</taxon>
        <taxon>Oxalobacteraceae</taxon>
        <taxon>Telluria group</taxon>
        <taxon>Massilia</taxon>
    </lineage>
</organism>
<accession>A0A2U2HNS1</accession>
<feature type="transmembrane region" description="Helical" evidence="1">
    <location>
        <begin position="315"/>
        <end position="333"/>
    </location>
</feature>
<feature type="transmembrane region" description="Helical" evidence="1">
    <location>
        <begin position="86"/>
        <end position="103"/>
    </location>
</feature>
<feature type="transmembrane region" description="Helical" evidence="1">
    <location>
        <begin position="256"/>
        <end position="277"/>
    </location>
</feature>
<feature type="transmembrane region" description="Helical" evidence="1">
    <location>
        <begin position="396"/>
        <end position="413"/>
    </location>
</feature>
<keyword evidence="3" id="KW-1185">Reference proteome</keyword>
<name>A0A2U2HNS1_9BURK</name>
<feature type="transmembrane region" description="Helical" evidence="1">
    <location>
        <begin position="137"/>
        <end position="158"/>
    </location>
</feature>